<keyword evidence="3" id="KW-1185">Reference proteome</keyword>
<evidence type="ECO:0000313" key="2">
    <source>
        <dbReference type="EMBL" id="GAA4131452.1"/>
    </source>
</evidence>
<dbReference type="SMART" id="SM00014">
    <property type="entry name" value="acidPPc"/>
    <property type="match status" value="1"/>
</dbReference>
<evidence type="ECO:0000259" key="1">
    <source>
        <dbReference type="SMART" id="SM00014"/>
    </source>
</evidence>
<evidence type="ECO:0000313" key="3">
    <source>
        <dbReference type="Proteomes" id="UP001500101"/>
    </source>
</evidence>
<dbReference type="InterPro" id="IPR000326">
    <property type="entry name" value="PAP2/HPO"/>
</dbReference>
<organism evidence="2 3">
    <name type="scientific">Sphingobacterium kyonggiense</name>
    <dbReference type="NCBI Taxonomy" id="714075"/>
    <lineage>
        <taxon>Bacteria</taxon>
        <taxon>Pseudomonadati</taxon>
        <taxon>Bacteroidota</taxon>
        <taxon>Sphingobacteriia</taxon>
        <taxon>Sphingobacteriales</taxon>
        <taxon>Sphingobacteriaceae</taxon>
        <taxon>Sphingobacterium</taxon>
    </lineage>
</organism>
<comment type="caution">
    <text evidence="2">The sequence shown here is derived from an EMBL/GenBank/DDBJ whole genome shotgun (WGS) entry which is preliminary data.</text>
</comment>
<reference evidence="3" key="1">
    <citation type="journal article" date="2019" name="Int. J. Syst. Evol. Microbiol.">
        <title>The Global Catalogue of Microorganisms (GCM) 10K type strain sequencing project: providing services to taxonomists for standard genome sequencing and annotation.</title>
        <authorList>
            <consortium name="The Broad Institute Genomics Platform"/>
            <consortium name="The Broad Institute Genome Sequencing Center for Infectious Disease"/>
            <person name="Wu L."/>
            <person name="Ma J."/>
        </authorList>
    </citation>
    <scope>NUCLEOTIDE SEQUENCE [LARGE SCALE GENOMIC DNA]</scope>
    <source>
        <strain evidence="3">JCM 16704</strain>
    </source>
</reference>
<sequence>MYYSQEPYRASIPSQVFRKCYLAPSILLTYGLTAIKNPFLQAQNQYFKQSLQERNPMRIHLDDYTQYASQAAFLSLDALGVRAKHPIQQRLFTGLVSHAIMASVVNLMKKTVPIMRPDGSADNSFPSGHTATAFVGAELLWQEYYEKNIWYGVAGYAVATGTGFFRMHNNKHWFSDVAMGAGIGIMSTKIAYWLLPSFESKCLKLPKNYSLVPSYNGEYTQLSLYVKL</sequence>
<feature type="domain" description="Phosphatidic acid phosphatase type 2/haloperoxidase" evidence="1">
    <location>
        <begin position="92"/>
        <end position="192"/>
    </location>
</feature>
<dbReference type="Gene3D" id="1.20.144.10">
    <property type="entry name" value="Phosphatidic acid phosphatase type 2/haloperoxidase"/>
    <property type="match status" value="1"/>
</dbReference>
<dbReference type="SUPFAM" id="SSF48317">
    <property type="entry name" value="Acid phosphatase/Vanadium-dependent haloperoxidase"/>
    <property type="match status" value="1"/>
</dbReference>
<dbReference type="EMBL" id="BAAAZI010000001">
    <property type="protein sequence ID" value="GAA4131452.1"/>
    <property type="molecule type" value="Genomic_DNA"/>
</dbReference>
<dbReference type="Pfam" id="PF01569">
    <property type="entry name" value="PAP2"/>
    <property type="match status" value="1"/>
</dbReference>
<name>A0ABP7Y6A5_9SPHI</name>
<dbReference type="InterPro" id="IPR036938">
    <property type="entry name" value="PAP2/HPO_sf"/>
</dbReference>
<dbReference type="CDD" id="cd03394">
    <property type="entry name" value="PAP2_like_5"/>
    <property type="match status" value="1"/>
</dbReference>
<gene>
    <name evidence="2" type="ORF">GCM10022216_01580</name>
</gene>
<accession>A0ABP7Y6A5</accession>
<protein>
    <submittedName>
        <fullName evidence="2">Phosphatase PAP2 family protein</fullName>
    </submittedName>
</protein>
<proteinExistence type="predicted"/>
<dbReference type="Proteomes" id="UP001500101">
    <property type="component" value="Unassembled WGS sequence"/>
</dbReference>